<feature type="domain" description="HTH lysR-type" evidence="5">
    <location>
        <begin position="1"/>
        <end position="60"/>
    </location>
</feature>
<dbReference type="GO" id="GO:0003677">
    <property type="term" value="F:DNA binding"/>
    <property type="evidence" value="ECO:0007669"/>
    <property type="project" value="UniProtKB-KW"/>
</dbReference>
<dbReference type="InterPro" id="IPR036390">
    <property type="entry name" value="WH_DNA-bd_sf"/>
</dbReference>
<dbReference type="AlphaFoldDB" id="A0A1X6Y9K8"/>
<dbReference type="Gene3D" id="1.10.10.10">
    <property type="entry name" value="Winged helix-like DNA-binding domain superfamily/Winged helix DNA-binding domain"/>
    <property type="match status" value="1"/>
</dbReference>
<dbReference type="Pfam" id="PF03466">
    <property type="entry name" value="LysR_substrate"/>
    <property type="match status" value="1"/>
</dbReference>
<reference evidence="7" key="1">
    <citation type="submission" date="2017-03" db="EMBL/GenBank/DDBJ databases">
        <authorList>
            <person name="Rodrigo-Torres L."/>
            <person name="Arahal R.D."/>
            <person name="Lucena T."/>
        </authorList>
    </citation>
    <scope>NUCLEOTIDE SEQUENCE [LARGE SCALE GENOMIC DNA]</scope>
    <source>
        <strain evidence="7">CECT 8370</strain>
    </source>
</reference>
<evidence type="ECO:0000256" key="3">
    <source>
        <dbReference type="ARBA" id="ARBA00023125"/>
    </source>
</evidence>
<dbReference type="Gene3D" id="3.40.190.10">
    <property type="entry name" value="Periplasmic binding protein-like II"/>
    <property type="match status" value="2"/>
</dbReference>
<dbReference type="PROSITE" id="PS50931">
    <property type="entry name" value="HTH_LYSR"/>
    <property type="match status" value="1"/>
</dbReference>
<keyword evidence="7" id="KW-1185">Reference proteome</keyword>
<dbReference type="InterPro" id="IPR000847">
    <property type="entry name" value="LysR_HTH_N"/>
</dbReference>
<dbReference type="Proteomes" id="UP000194012">
    <property type="component" value="Unassembled WGS sequence"/>
</dbReference>
<evidence type="ECO:0000256" key="4">
    <source>
        <dbReference type="ARBA" id="ARBA00023163"/>
    </source>
</evidence>
<dbReference type="GO" id="GO:0032993">
    <property type="term" value="C:protein-DNA complex"/>
    <property type="evidence" value="ECO:0007669"/>
    <property type="project" value="TreeGrafter"/>
</dbReference>
<dbReference type="PANTHER" id="PTHR30346">
    <property type="entry name" value="TRANSCRIPTIONAL DUAL REGULATOR HCAR-RELATED"/>
    <property type="match status" value="1"/>
</dbReference>
<evidence type="ECO:0000256" key="1">
    <source>
        <dbReference type="ARBA" id="ARBA00009437"/>
    </source>
</evidence>
<evidence type="ECO:0000259" key="5">
    <source>
        <dbReference type="PROSITE" id="PS50931"/>
    </source>
</evidence>
<dbReference type="InterPro" id="IPR005119">
    <property type="entry name" value="LysR_subst-bd"/>
</dbReference>
<keyword evidence="3" id="KW-0238">DNA-binding</keyword>
<dbReference type="CDD" id="cd08414">
    <property type="entry name" value="PBP2_LTTR_aromatics_like"/>
    <property type="match status" value="1"/>
</dbReference>
<protein>
    <submittedName>
        <fullName evidence="6">Hca operon transcriptional activator</fullName>
    </submittedName>
</protein>
<gene>
    <name evidence="6" type="primary">hcaR</name>
    <name evidence="6" type="ORF">ROG8370_00376</name>
</gene>
<keyword evidence="2" id="KW-0805">Transcription regulation</keyword>
<dbReference type="PRINTS" id="PR00039">
    <property type="entry name" value="HTHLYSR"/>
</dbReference>
<proteinExistence type="inferred from homology"/>
<dbReference type="SUPFAM" id="SSF53850">
    <property type="entry name" value="Periplasmic binding protein-like II"/>
    <property type="match status" value="1"/>
</dbReference>
<organism evidence="6 7">
    <name type="scientific">Roseovarius gaetbuli</name>
    <dbReference type="NCBI Taxonomy" id="1356575"/>
    <lineage>
        <taxon>Bacteria</taxon>
        <taxon>Pseudomonadati</taxon>
        <taxon>Pseudomonadota</taxon>
        <taxon>Alphaproteobacteria</taxon>
        <taxon>Rhodobacterales</taxon>
        <taxon>Roseobacteraceae</taxon>
        <taxon>Roseovarius</taxon>
    </lineage>
</organism>
<dbReference type="Pfam" id="PF00126">
    <property type="entry name" value="HTH_1"/>
    <property type="match status" value="1"/>
</dbReference>
<keyword evidence="4" id="KW-0804">Transcription</keyword>
<comment type="similarity">
    <text evidence="1">Belongs to the LysR transcriptional regulatory family.</text>
</comment>
<evidence type="ECO:0000313" key="7">
    <source>
        <dbReference type="Proteomes" id="UP000194012"/>
    </source>
</evidence>
<dbReference type="GO" id="GO:0003700">
    <property type="term" value="F:DNA-binding transcription factor activity"/>
    <property type="evidence" value="ECO:0007669"/>
    <property type="project" value="InterPro"/>
</dbReference>
<dbReference type="PANTHER" id="PTHR30346:SF0">
    <property type="entry name" value="HCA OPERON TRANSCRIPTIONAL ACTIVATOR HCAR"/>
    <property type="match status" value="1"/>
</dbReference>
<dbReference type="RefSeq" id="WP_085825386.1">
    <property type="nucleotide sequence ID" value="NZ_FWFJ01000002.1"/>
</dbReference>
<sequence>MKFGLRHIRYFMAVAEELHFRRAAERLGIAQPALSRAVRDLEDQLGVRLFDRTNRSVQITQAGTTFLEGCRGVINAVENTVENTRRVHDGQIGRLRIGYTDMAIAGLLPRRLKDFQAQQPGLVLQPHHDVTTAQLHKLDAGELDVGFVTGPISRLGYDQCLIQSERFVCVLYEHHPLANRSSIRLEELAHEDFVHGTSKDWEHFHAYLIPLCRRSGFVPRVVQEAFNSAGILGLVACGMGVTILTESVRGSVGAGLIVVPLEDVSEQLQTVAIWKSETPDRATTLFIDFLRRDGSS</sequence>
<dbReference type="SUPFAM" id="SSF46785">
    <property type="entry name" value="Winged helix' DNA-binding domain"/>
    <property type="match status" value="1"/>
</dbReference>
<evidence type="ECO:0000313" key="6">
    <source>
        <dbReference type="EMBL" id="SLN14676.1"/>
    </source>
</evidence>
<dbReference type="InterPro" id="IPR036388">
    <property type="entry name" value="WH-like_DNA-bd_sf"/>
</dbReference>
<evidence type="ECO:0000256" key="2">
    <source>
        <dbReference type="ARBA" id="ARBA00023015"/>
    </source>
</evidence>
<accession>A0A1X6Y9K8</accession>
<dbReference type="OrthoDB" id="9815174at2"/>
<dbReference type="EMBL" id="FWFJ01000002">
    <property type="protein sequence ID" value="SLN14676.1"/>
    <property type="molecule type" value="Genomic_DNA"/>
</dbReference>
<dbReference type="FunFam" id="1.10.10.10:FF:000001">
    <property type="entry name" value="LysR family transcriptional regulator"/>
    <property type="match status" value="1"/>
</dbReference>
<name>A0A1X6Y9K8_9RHOB</name>